<dbReference type="AlphaFoldDB" id="A0A6A3C3Z9"/>
<name>A0A6A3C3Z9_HIBSY</name>
<gene>
    <name evidence="2" type="ORF">F3Y22_tig00012370pilonHSYRG00118</name>
</gene>
<sequence>MGYQIPGMIMIVAGQADLQKLMQAMSMGQTQVASSAAYPSTSFYALGQVTLANGVATTGASKPHSASPVPSANYSQSGKDYDFSSLTQGMFTKQ</sequence>
<feature type="compositionally biased region" description="Polar residues" evidence="1">
    <location>
        <begin position="68"/>
        <end position="94"/>
    </location>
</feature>
<dbReference type="PANTHER" id="PTHR46419">
    <property type="entry name" value="ADP-RIBOSYLATION FACTOR GTPASE-ACTIVATING PROTEIN AGD5"/>
    <property type="match status" value="1"/>
</dbReference>
<feature type="region of interest" description="Disordered" evidence="1">
    <location>
        <begin position="57"/>
        <end position="94"/>
    </location>
</feature>
<organism evidence="2 3">
    <name type="scientific">Hibiscus syriacus</name>
    <name type="common">Rose of Sharon</name>
    <dbReference type="NCBI Taxonomy" id="106335"/>
    <lineage>
        <taxon>Eukaryota</taxon>
        <taxon>Viridiplantae</taxon>
        <taxon>Streptophyta</taxon>
        <taxon>Embryophyta</taxon>
        <taxon>Tracheophyta</taxon>
        <taxon>Spermatophyta</taxon>
        <taxon>Magnoliopsida</taxon>
        <taxon>eudicotyledons</taxon>
        <taxon>Gunneridae</taxon>
        <taxon>Pentapetalae</taxon>
        <taxon>rosids</taxon>
        <taxon>malvids</taxon>
        <taxon>Malvales</taxon>
        <taxon>Malvaceae</taxon>
        <taxon>Malvoideae</taxon>
        <taxon>Hibiscus</taxon>
    </lineage>
</organism>
<proteinExistence type="predicted"/>
<dbReference type="GO" id="GO:0005096">
    <property type="term" value="F:GTPase activator activity"/>
    <property type="evidence" value="ECO:0007669"/>
    <property type="project" value="InterPro"/>
</dbReference>
<comment type="caution">
    <text evidence="2">The sequence shown here is derived from an EMBL/GenBank/DDBJ whole genome shotgun (WGS) entry which is preliminary data.</text>
</comment>
<dbReference type="PANTHER" id="PTHR46419:SF2">
    <property type="entry name" value="ADP-RIBOSYLATION FACTOR GTPASE-ACTIVATING PROTEIN AGD5"/>
    <property type="match status" value="1"/>
</dbReference>
<dbReference type="Proteomes" id="UP000436088">
    <property type="component" value="Unassembled WGS sequence"/>
</dbReference>
<dbReference type="InterPro" id="IPR044520">
    <property type="entry name" value="ARF_GAP_AGD5/15"/>
</dbReference>
<evidence type="ECO:0000313" key="3">
    <source>
        <dbReference type="Proteomes" id="UP000436088"/>
    </source>
</evidence>
<dbReference type="EMBL" id="VEPZ02000519">
    <property type="protein sequence ID" value="KAE8723514.1"/>
    <property type="molecule type" value="Genomic_DNA"/>
</dbReference>
<protein>
    <submittedName>
        <fullName evidence="2">Uncharacterized protein</fullName>
    </submittedName>
</protein>
<dbReference type="OrthoDB" id="10266696at2759"/>
<reference evidence="2" key="1">
    <citation type="submission" date="2019-09" db="EMBL/GenBank/DDBJ databases">
        <title>Draft genome information of white flower Hibiscus syriacus.</title>
        <authorList>
            <person name="Kim Y.-M."/>
        </authorList>
    </citation>
    <scope>NUCLEOTIDE SEQUENCE [LARGE SCALE GENOMIC DNA]</scope>
    <source>
        <strain evidence="2">YM2019G1</strain>
    </source>
</reference>
<evidence type="ECO:0000256" key="1">
    <source>
        <dbReference type="SAM" id="MobiDB-lite"/>
    </source>
</evidence>
<keyword evidence="3" id="KW-1185">Reference proteome</keyword>
<evidence type="ECO:0000313" key="2">
    <source>
        <dbReference type="EMBL" id="KAE8723514.1"/>
    </source>
</evidence>
<accession>A0A6A3C3Z9</accession>